<dbReference type="PROSITE" id="PS00138">
    <property type="entry name" value="SUBTILASE_SER"/>
    <property type="match status" value="1"/>
</dbReference>
<feature type="chain" id="PRO_5045088888" description="Peptidase S8/S53 domain-containing protein" evidence="7">
    <location>
        <begin position="32"/>
        <end position="926"/>
    </location>
</feature>
<dbReference type="InterPro" id="IPR008979">
    <property type="entry name" value="Galactose-bd-like_sf"/>
</dbReference>
<dbReference type="PANTHER" id="PTHR43399:SF4">
    <property type="entry name" value="CELL WALL-ASSOCIATED PROTEASE"/>
    <property type="match status" value="1"/>
</dbReference>
<feature type="region of interest" description="Disordered" evidence="6">
    <location>
        <begin position="480"/>
        <end position="515"/>
    </location>
</feature>
<organism evidence="9 10">
    <name type="scientific">Kibdelosporangium banguiense</name>
    <dbReference type="NCBI Taxonomy" id="1365924"/>
    <lineage>
        <taxon>Bacteria</taxon>
        <taxon>Bacillati</taxon>
        <taxon>Actinomycetota</taxon>
        <taxon>Actinomycetes</taxon>
        <taxon>Pseudonocardiales</taxon>
        <taxon>Pseudonocardiaceae</taxon>
        <taxon>Kibdelosporangium</taxon>
    </lineage>
</organism>
<keyword evidence="10" id="KW-1185">Reference proteome</keyword>
<evidence type="ECO:0000256" key="1">
    <source>
        <dbReference type="ARBA" id="ARBA00011073"/>
    </source>
</evidence>
<keyword evidence="2 5" id="KW-0645">Protease</keyword>
<feature type="active site" description="Charge relay system" evidence="5">
    <location>
        <position position="568"/>
    </location>
</feature>
<evidence type="ECO:0000256" key="3">
    <source>
        <dbReference type="ARBA" id="ARBA00022801"/>
    </source>
</evidence>
<evidence type="ECO:0000256" key="6">
    <source>
        <dbReference type="SAM" id="MobiDB-lite"/>
    </source>
</evidence>
<evidence type="ECO:0000256" key="2">
    <source>
        <dbReference type="ARBA" id="ARBA00022670"/>
    </source>
</evidence>
<dbReference type="PRINTS" id="PR00723">
    <property type="entry name" value="SUBTILISIN"/>
</dbReference>
<dbReference type="InterPro" id="IPR036852">
    <property type="entry name" value="Peptidase_S8/S53_dom_sf"/>
</dbReference>
<keyword evidence="3 5" id="KW-0378">Hydrolase</keyword>
<evidence type="ECO:0000313" key="10">
    <source>
        <dbReference type="Proteomes" id="UP001519332"/>
    </source>
</evidence>
<dbReference type="PROSITE" id="PS51892">
    <property type="entry name" value="SUBTILASE"/>
    <property type="match status" value="1"/>
</dbReference>
<dbReference type="InterPro" id="IPR034058">
    <property type="entry name" value="TagA/B/C/D_pept_dom"/>
</dbReference>
<name>A0ABS4TCH8_9PSEU</name>
<comment type="similarity">
    <text evidence="1 5">Belongs to the peptidase S8 family.</text>
</comment>
<proteinExistence type="inferred from homology"/>
<dbReference type="InterPro" id="IPR023828">
    <property type="entry name" value="Peptidase_S8_Ser-AS"/>
</dbReference>
<dbReference type="InterPro" id="IPR051048">
    <property type="entry name" value="Peptidase_S8/S53_subtilisin"/>
</dbReference>
<evidence type="ECO:0000313" key="9">
    <source>
        <dbReference type="EMBL" id="MBP2322143.1"/>
    </source>
</evidence>
<gene>
    <name evidence="9" type="ORF">JOF56_002528</name>
</gene>
<evidence type="ECO:0000256" key="5">
    <source>
        <dbReference type="PROSITE-ProRule" id="PRU01240"/>
    </source>
</evidence>
<dbReference type="RefSeq" id="WP_209637419.1">
    <property type="nucleotide sequence ID" value="NZ_JAGINW010000001.1"/>
</dbReference>
<feature type="signal peptide" evidence="7">
    <location>
        <begin position="1"/>
        <end position="31"/>
    </location>
</feature>
<dbReference type="Gene3D" id="2.60.120.260">
    <property type="entry name" value="Galactose-binding domain-like"/>
    <property type="match status" value="1"/>
</dbReference>
<reference evidence="9 10" key="1">
    <citation type="submission" date="2021-03" db="EMBL/GenBank/DDBJ databases">
        <title>Sequencing the genomes of 1000 actinobacteria strains.</title>
        <authorList>
            <person name="Klenk H.-P."/>
        </authorList>
    </citation>
    <scope>NUCLEOTIDE SEQUENCE [LARGE SCALE GENOMIC DNA]</scope>
    <source>
        <strain evidence="9 10">DSM 46670</strain>
    </source>
</reference>
<evidence type="ECO:0000259" key="8">
    <source>
        <dbReference type="Pfam" id="PF00082"/>
    </source>
</evidence>
<dbReference type="SUPFAM" id="SSF49785">
    <property type="entry name" value="Galactose-binding domain-like"/>
    <property type="match status" value="1"/>
</dbReference>
<dbReference type="InterPro" id="IPR000209">
    <property type="entry name" value="Peptidase_S8/S53_dom"/>
</dbReference>
<keyword evidence="4 5" id="KW-0720">Serine protease</keyword>
<evidence type="ECO:0000256" key="4">
    <source>
        <dbReference type="ARBA" id="ARBA00022825"/>
    </source>
</evidence>
<feature type="compositionally biased region" description="Polar residues" evidence="6">
    <location>
        <begin position="490"/>
        <end position="502"/>
    </location>
</feature>
<dbReference type="Gene3D" id="2.60.120.380">
    <property type="match status" value="1"/>
</dbReference>
<dbReference type="InterPro" id="IPR015500">
    <property type="entry name" value="Peptidase_S8_subtilisin-rel"/>
</dbReference>
<dbReference type="CDD" id="cd04842">
    <property type="entry name" value="Peptidases_S8_Kp43_protease"/>
    <property type="match status" value="1"/>
</dbReference>
<feature type="active site" description="Charge relay system" evidence="5">
    <location>
        <position position="291"/>
    </location>
</feature>
<sequence length="926" mass="96900">MGVGNPRRAAVAATLGAALLAAALTVPTANAAPAGPPIRLITGDFYPVAGHSGPAAPGLDAKSVGDADSTSYLVQFSGPIRTEWVESLRGAGAQIVEYLPDFAFKVRMSPAQARRAEKLASVRWVGRFQPAWKVDNAAKRKIDSGRAGVYKVRATAPNTVDQARKLTEQTGAVVTKSADSTLLVAAEPSQATKIAGLDEVAWVEEFKIPVKHNETAAGVIMGGNAASSRGYDGSTQTVAVADTGLGGGTKTTAHADVPQDRITAIRDWATTSAAGCYTAKPNGAADVDSGHGTHTAVSVVGGGDANGIGKAAAYKAKLVFQAVEDYVDMTGSCAAQYADGYYLLGLPEDLTTLFQQAYNDGARIHSNSWGSSEAGVYTENARQADAFSNSHKDMLITFSAGNEGVDANADGVIDNDSMGSPATGKNVLSVGASENKKPTWACDSSLTYIATAKETATVGGKSCKELGGTQPLPKWGDWWPSDYPAEPLKSDSQAGNDQQMAAFSSRGPTDDGRIKPDVVAPGSWIVSGYSDMYQQQYDSAPNPQNGAYQHDGYGYPVNSKYKYFSGTSMSNPLAAGGAAVIRDFYKKKYTVEASSALVKATMVNSADDLLDENNDGVDDNDFPIPNNHEGWGRVNLDRATDAAAKYVEGAGLSTNGVTEYSYQVNAGQPLKVSLAYTDKEGSTTAAVSLVNDLDLELVAPDNTIYRGNVFAGGWTQTGGSADRRNNVENVYIQNPAAGTWKVRVKGFNVPQGPQTYALVARASFGTDPGPGPGQQLLANPGFESGATGWTGTTASITNSAARPARGGSFYAGLGGNGSTSTENVYQQIAVPAAGTPSVSFWVRIDTAETTTSTQYDKLQLQVLNSAGTVLGTLATLSNLDKSTAYAQKTFDLSAYKGQTIRIRWQASEDSSLQTTFAIDDTAVNVS</sequence>
<dbReference type="PANTHER" id="PTHR43399">
    <property type="entry name" value="SUBTILISIN-RELATED"/>
    <property type="match status" value="1"/>
</dbReference>
<comment type="caution">
    <text evidence="9">The sequence shown here is derived from an EMBL/GenBank/DDBJ whole genome shotgun (WGS) entry which is preliminary data.</text>
</comment>
<dbReference type="EMBL" id="JAGINW010000001">
    <property type="protein sequence ID" value="MBP2322143.1"/>
    <property type="molecule type" value="Genomic_DNA"/>
</dbReference>
<evidence type="ECO:0000256" key="7">
    <source>
        <dbReference type="SAM" id="SignalP"/>
    </source>
</evidence>
<dbReference type="NCBIfam" id="NF038128">
    <property type="entry name" value="choice_anch_J"/>
    <property type="match status" value="1"/>
</dbReference>
<feature type="active site" description="Charge relay system" evidence="5">
    <location>
        <position position="242"/>
    </location>
</feature>
<feature type="domain" description="Peptidase S8/S53" evidence="8">
    <location>
        <begin position="233"/>
        <end position="632"/>
    </location>
</feature>
<dbReference type="Pfam" id="PF00082">
    <property type="entry name" value="Peptidase_S8"/>
    <property type="match status" value="1"/>
</dbReference>
<dbReference type="Gene3D" id="3.40.50.200">
    <property type="entry name" value="Peptidase S8/S53 domain"/>
    <property type="match status" value="1"/>
</dbReference>
<protein>
    <recommendedName>
        <fullName evidence="8">Peptidase S8/S53 domain-containing protein</fullName>
    </recommendedName>
</protein>
<dbReference type="SUPFAM" id="SSF52743">
    <property type="entry name" value="Subtilisin-like"/>
    <property type="match status" value="1"/>
</dbReference>
<dbReference type="Proteomes" id="UP001519332">
    <property type="component" value="Unassembled WGS sequence"/>
</dbReference>
<keyword evidence="7" id="KW-0732">Signal</keyword>
<accession>A0ABS4TCH8</accession>